<dbReference type="Proteomes" id="UP000595662">
    <property type="component" value="Chromosome 1"/>
</dbReference>
<dbReference type="GeneID" id="90952380"/>
<keyword evidence="2" id="KW-0723">Serine/threonine-protein kinase</keyword>
<dbReference type="PANTHER" id="PTHR47634:SF9">
    <property type="entry name" value="PROTEIN KINASE DOMAIN-CONTAINING PROTEIN-RELATED"/>
    <property type="match status" value="1"/>
</dbReference>
<dbReference type="InterPro" id="IPR000719">
    <property type="entry name" value="Prot_kinase_dom"/>
</dbReference>
<evidence type="ECO:0000256" key="7">
    <source>
        <dbReference type="ARBA" id="ARBA00047899"/>
    </source>
</evidence>
<feature type="domain" description="Protein kinase" evidence="9">
    <location>
        <begin position="1"/>
        <end position="240"/>
    </location>
</feature>
<dbReference type="AlphaFoldDB" id="A0A7T6XE77"/>
<evidence type="ECO:0000256" key="5">
    <source>
        <dbReference type="ARBA" id="ARBA00022777"/>
    </source>
</evidence>
<organism evidence="10 11">
    <name type="scientific">Penicillium digitatum</name>
    <name type="common">Green mold</name>
    <dbReference type="NCBI Taxonomy" id="36651"/>
    <lineage>
        <taxon>Eukaryota</taxon>
        <taxon>Fungi</taxon>
        <taxon>Dikarya</taxon>
        <taxon>Ascomycota</taxon>
        <taxon>Pezizomycotina</taxon>
        <taxon>Eurotiomycetes</taxon>
        <taxon>Eurotiomycetidae</taxon>
        <taxon>Eurotiales</taxon>
        <taxon>Aspergillaceae</taxon>
        <taxon>Penicillium</taxon>
    </lineage>
</organism>
<accession>A0A7T6XE77</accession>
<protein>
    <recommendedName>
        <fullName evidence="1">non-specific serine/threonine protein kinase</fullName>
        <ecNumber evidence="1">2.7.11.1</ecNumber>
    </recommendedName>
</protein>
<dbReference type="EMBL" id="CP060774">
    <property type="protein sequence ID" value="QQK39519.1"/>
    <property type="molecule type" value="Genomic_DNA"/>
</dbReference>
<dbReference type="SMART" id="SM00220">
    <property type="entry name" value="S_TKc"/>
    <property type="match status" value="1"/>
</dbReference>
<keyword evidence="3" id="KW-0808">Transferase</keyword>
<dbReference type="SUPFAM" id="SSF56112">
    <property type="entry name" value="Protein kinase-like (PK-like)"/>
    <property type="match status" value="1"/>
</dbReference>
<dbReference type="InterPro" id="IPR011009">
    <property type="entry name" value="Kinase-like_dom_sf"/>
</dbReference>
<dbReference type="Pfam" id="PF00069">
    <property type="entry name" value="Pkinase"/>
    <property type="match status" value="1"/>
</dbReference>
<comment type="catalytic activity">
    <reaction evidence="8">
        <text>L-seryl-[protein] + ATP = O-phospho-L-seryl-[protein] + ADP + H(+)</text>
        <dbReference type="Rhea" id="RHEA:17989"/>
        <dbReference type="Rhea" id="RHEA-COMP:9863"/>
        <dbReference type="Rhea" id="RHEA-COMP:11604"/>
        <dbReference type="ChEBI" id="CHEBI:15378"/>
        <dbReference type="ChEBI" id="CHEBI:29999"/>
        <dbReference type="ChEBI" id="CHEBI:30616"/>
        <dbReference type="ChEBI" id="CHEBI:83421"/>
        <dbReference type="ChEBI" id="CHEBI:456216"/>
        <dbReference type="EC" id="2.7.11.1"/>
    </reaction>
</comment>
<dbReference type="PANTHER" id="PTHR47634">
    <property type="entry name" value="PROTEIN KINASE DOMAIN-CONTAINING PROTEIN-RELATED"/>
    <property type="match status" value="1"/>
</dbReference>
<dbReference type="InterPro" id="IPR051334">
    <property type="entry name" value="SRPK"/>
</dbReference>
<reference evidence="10 11" key="1">
    <citation type="submission" date="2020-08" db="EMBL/GenBank/DDBJ databases">
        <title>The completed genome sequence of the pathogenic ascomycete fungus Penicillium digitatum.</title>
        <authorList>
            <person name="Wang M."/>
        </authorList>
    </citation>
    <scope>NUCLEOTIDE SEQUENCE [LARGE SCALE GENOMIC DNA]</scope>
    <source>
        <strain evidence="10 11">PdW03</strain>
    </source>
</reference>
<evidence type="ECO:0000256" key="8">
    <source>
        <dbReference type="ARBA" id="ARBA00048679"/>
    </source>
</evidence>
<evidence type="ECO:0000313" key="11">
    <source>
        <dbReference type="Proteomes" id="UP000595662"/>
    </source>
</evidence>
<dbReference type="VEuPathDB" id="FungiDB:PDIP_77330"/>
<evidence type="ECO:0000256" key="2">
    <source>
        <dbReference type="ARBA" id="ARBA00022527"/>
    </source>
</evidence>
<keyword evidence="6" id="KW-0067">ATP-binding</keyword>
<dbReference type="PROSITE" id="PS50011">
    <property type="entry name" value="PROTEIN_KINASE_DOM"/>
    <property type="match status" value="1"/>
</dbReference>
<proteinExistence type="predicted"/>
<comment type="catalytic activity">
    <reaction evidence="7">
        <text>L-threonyl-[protein] + ATP = O-phospho-L-threonyl-[protein] + ADP + H(+)</text>
        <dbReference type="Rhea" id="RHEA:46608"/>
        <dbReference type="Rhea" id="RHEA-COMP:11060"/>
        <dbReference type="Rhea" id="RHEA-COMP:11605"/>
        <dbReference type="ChEBI" id="CHEBI:15378"/>
        <dbReference type="ChEBI" id="CHEBI:30013"/>
        <dbReference type="ChEBI" id="CHEBI:30616"/>
        <dbReference type="ChEBI" id="CHEBI:61977"/>
        <dbReference type="ChEBI" id="CHEBI:456216"/>
        <dbReference type="EC" id="2.7.11.1"/>
    </reaction>
</comment>
<keyword evidence="4" id="KW-0547">Nucleotide-binding</keyword>
<dbReference type="Gene3D" id="1.10.510.10">
    <property type="entry name" value="Transferase(Phosphotransferase) domain 1"/>
    <property type="match status" value="1"/>
</dbReference>
<evidence type="ECO:0000256" key="4">
    <source>
        <dbReference type="ARBA" id="ARBA00022741"/>
    </source>
</evidence>
<evidence type="ECO:0000313" key="10">
    <source>
        <dbReference type="EMBL" id="QQK39519.1"/>
    </source>
</evidence>
<dbReference type="GO" id="GO:0004674">
    <property type="term" value="F:protein serine/threonine kinase activity"/>
    <property type="evidence" value="ECO:0007669"/>
    <property type="project" value="UniProtKB-KW"/>
</dbReference>
<keyword evidence="5 10" id="KW-0418">Kinase</keyword>
<dbReference type="RefSeq" id="XP_065955572.1">
    <property type="nucleotide sequence ID" value="XM_066100172.1"/>
</dbReference>
<dbReference type="GO" id="GO:0050684">
    <property type="term" value="P:regulation of mRNA processing"/>
    <property type="evidence" value="ECO:0007669"/>
    <property type="project" value="TreeGrafter"/>
</dbReference>
<dbReference type="GO" id="GO:0005524">
    <property type="term" value="F:ATP binding"/>
    <property type="evidence" value="ECO:0007669"/>
    <property type="project" value="UniProtKB-KW"/>
</dbReference>
<dbReference type="GO" id="GO:0000245">
    <property type="term" value="P:spliceosomal complex assembly"/>
    <property type="evidence" value="ECO:0007669"/>
    <property type="project" value="TreeGrafter"/>
</dbReference>
<dbReference type="InterPro" id="IPR008271">
    <property type="entry name" value="Ser/Thr_kinase_AS"/>
</dbReference>
<evidence type="ECO:0000259" key="9">
    <source>
        <dbReference type="PROSITE" id="PS50011"/>
    </source>
</evidence>
<dbReference type="PROSITE" id="PS00108">
    <property type="entry name" value="PROTEIN_KINASE_ST"/>
    <property type="match status" value="1"/>
</dbReference>
<sequence length="242" mass="26896">MEDCLSWQECGIVHTDLKPTNILLQLETPEETIEKDLSETPPRISTECGITKPLGEVISTPLISSMRNPHIKIIDFGVASWSDNHLSDLVRSPALRAPEVTIGARWDAKVDIWSLGCLIIEFVQGIVPFSGVGSKNGSWTADDDRLARTIEVLGDFPPGLLQDGSKTAEFFNTNGSLLRISDLIPTSLERVINGTERPFLKPNDMPDTEIPIFIDFLQSMLTIDPAHRKSAAELLRHEWLKL</sequence>
<evidence type="ECO:0000256" key="3">
    <source>
        <dbReference type="ARBA" id="ARBA00022679"/>
    </source>
</evidence>
<dbReference type="EC" id="2.7.11.1" evidence="1"/>
<evidence type="ECO:0000256" key="6">
    <source>
        <dbReference type="ARBA" id="ARBA00022840"/>
    </source>
</evidence>
<name>A0A7T6XE77_PENDI</name>
<gene>
    <name evidence="10" type="ORF">Pdw03_2373</name>
</gene>
<evidence type="ECO:0000256" key="1">
    <source>
        <dbReference type="ARBA" id="ARBA00012513"/>
    </source>
</evidence>